<dbReference type="EMBL" id="GAMC01011401">
    <property type="protein sequence ID" value="JAB95154.1"/>
    <property type="molecule type" value="mRNA"/>
</dbReference>
<evidence type="ECO:0000313" key="1">
    <source>
        <dbReference type="EMBL" id="JAB95154.1"/>
    </source>
</evidence>
<reference evidence="1" key="2">
    <citation type="journal article" date="2014" name="BMC Genomics">
        <title>A genomic perspective to assessing quality of mass-reared SIT flies used in Mediterranean fruit fly (Ceratitis capitata) eradication in California.</title>
        <authorList>
            <person name="Calla B."/>
            <person name="Hall B."/>
            <person name="Hou S."/>
            <person name="Geib S.M."/>
        </authorList>
    </citation>
    <scope>NUCLEOTIDE SEQUENCE</scope>
</reference>
<sequence>MDSSKSLSANDNSNQYRYISHVDFISILRDKYKEGTKHTFEEIKAQVEQECEEKKHRAEKASVLLKHCRDTLQQLDEQHFIVERMLQKHVELGKTLTHQIRQRTQMLNENEMAIRHLLQELRQNKT</sequence>
<organism evidence="1">
    <name type="scientific">Ceratitis capitata</name>
    <name type="common">Mediterranean fruit fly</name>
    <name type="synonym">Tephritis capitata</name>
    <dbReference type="NCBI Taxonomy" id="7213"/>
    <lineage>
        <taxon>Eukaryota</taxon>
        <taxon>Metazoa</taxon>
        <taxon>Ecdysozoa</taxon>
        <taxon>Arthropoda</taxon>
        <taxon>Hexapoda</taxon>
        <taxon>Insecta</taxon>
        <taxon>Pterygota</taxon>
        <taxon>Neoptera</taxon>
        <taxon>Endopterygota</taxon>
        <taxon>Diptera</taxon>
        <taxon>Brachycera</taxon>
        <taxon>Muscomorpha</taxon>
        <taxon>Tephritoidea</taxon>
        <taxon>Tephritidae</taxon>
        <taxon>Ceratitis</taxon>
        <taxon>Ceratitis</taxon>
    </lineage>
</organism>
<protein>
    <submittedName>
        <fullName evidence="1">Uncharacterized protein</fullName>
    </submittedName>
</protein>
<dbReference type="OrthoDB" id="7952641at2759"/>
<accession>W8C0K6</accession>
<reference evidence="1" key="1">
    <citation type="submission" date="2013-07" db="EMBL/GenBank/DDBJ databases">
        <authorList>
            <person name="Geib S."/>
        </authorList>
    </citation>
    <scope>NUCLEOTIDE SEQUENCE</scope>
</reference>
<dbReference type="AlphaFoldDB" id="W8C0K6"/>
<name>W8C0K6_CERCA</name>
<proteinExistence type="evidence at transcript level"/>